<sequence length="59" mass="6330">MVSAISQPSDPATTCGPLSRIVTNHTLFTFSEFDQLGSRTNSPVQNVLDEKVHETNGPG</sequence>
<dbReference type="EMBL" id="KL363311">
    <property type="protein sequence ID" value="KFD47886.1"/>
    <property type="molecule type" value="Genomic_DNA"/>
</dbReference>
<keyword evidence="2" id="KW-1185">Reference proteome</keyword>
<evidence type="ECO:0000313" key="1">
    <source>
        <dbReference type="EMBL" id="KFD47886.1"/>
    </source>
</evidence>
<dbReference type="AlphaFoldDB" id="A0A085LSE0"/>
<accession>A0A085LSE0</accession>
<reference evidence="1 2" key="1">
    <citation type="journal article" date="2014" name="Nat. Genet.">
        <title>Genome and transcriptome of the porcine whipworm Trichuris suis.</title>
        <authorList>
            <person name="Jex A.R."/>
            <person name="Nejsum P."/>
            <person name="Schwarz E.M."/>
            <person name="Hu L."/>
            <person name="Young N.D."/>
            <person name="Hall R.S."/>
            <person name="Korhonen P.K."/>
            <person name="Liao S."/>
            <person name="Thamsborg S."/>
            <person name="Xia J."/>
            <person name="Xu P."/>
            <person name="Wang S."/>
            <person name="Scheerlinck J.P."/>
            <person name="Hofmann A."/>
            <person name="Sternberg P.W."/>
            <person name="Wang J."/>
            <person name="Gasser R.B."/>
        </authorList>
    </citation>
    <scope>NUCLEOTIDE SEQUENCE [LARGE SCALE GENOMIC DNA]</scope>
    <source>
        <strain evidence="1">DCEP-RM93M</strain>
    </source>
</reference>
<proteinExistence type="predicted"/>
<protein>
    <submittedName>
        <fullName evidence="1">Uncharacterized protein</fullName>
    </submittedName>
</protein>
<name>A0A085LSE0_9BILA</name>
<gene>
    <name evidence="1" type="ORF">M513_11239</name>
</gene>
<dbReference type="Proteomes" id="UP000030764">
    <property type="component" value="Unassembled WGS sequence"/>
</dbReference>
<organism evidence="1 2">
    <name type="scientific">Trichuris suis</name>
    <name type="common">pig whipworm</name>
    <dbReference type="NCBI Taxonomy" id="68888"/>
    <lineage>
        <taxon>Eukaryota</taxon>
        <taxon>Metazoa</taxon>
        <taxon>Ecdysozoa</taxon>
        <taxon>Nematoda</taxon>
        <taxon>Enoplea</taxon>
        <taxon>Dorylaimia</taxon>
        <taxon>Trichinellida</taxon>
        <taxon>Trichuridae</taxon>
        <taxon>Trichuris</taxon>
    </lineage>
</organism>
<evidence type="ECO:0000313" key="2">
    <source>
        <dbReference type="Proteomes" id="UP000030764"/>
    </source>
</evidence>